<feature type="compositionally biased region" description="Acidic residues" evidence="2">
    <location>
        <begin position="1261"/>
        <end position="1271"/>
    </location>
</feature>
<name>A0AAE0ZVZ6_9GAST</name>
<organism evidence="4 5">
    <name type="scientific">Elysia crispata</name>
    <name type="common">lettuce slug</name>
    <dbReference type="NCBI Taxonomy" id="231223"/>
    <lineage>
        <taxon>Eukaryota</taxon>
        <taxon>Metazoa</taxon>
        <taxon>Spiralia</taxon>
        <taxon>Lophotrochozoa</taxon>
        <taxon>Mollusca</taxon>
        <taxon>Gastropoda</taxon>
        <taxon>Heterobranchia</taxon>
        <taxon>Euthyneura</taxon>
        <taxon>Panpulmonata</taxon>
        <taxon>Sacoglossa</taxon>
        <taxon>Placobranchoidea</taxon>
        <taxon>Plakobranchidae</taxon>
        <taxon>Elysia</taxon>
    </lineage>
</organism>
<feature type="compositionally biased region" description="Basic and acidic residues" evidence="2">
    <location>
        <begin position="2820"/>
        <end position="2837"/>
    </location>
</feature>
<feature type="region of interest" description="Disordered" evidence="2">
    <location>
        <begin position="2855"/>
        <end position="2874"/>
    </location>
</feature>
<feature type="domain" description="K Homology" evidence="3">
    <location>
        <begin position="7"/>
        <end position="79"/>
    </location>
</feature>
<dbReference type="InterPro" id="IPR004088">
    <property type="entry name" value="KH_dom_type_1"/>
</dbReference>
<feature type="compositionally biased region" description="Acidic residues" evidence="2">
    <location>
        <begin position="2740"/>
        <end position="2753"/>
    </location>
</feature>
<feature type="compositionally biased region" description="Basic and acidic residues" evidence="2">
    <location>
        <begin position="2855"/>
        <end position="2870"/>
    </location>
</feature>
<feature type="compositionally biased region" description="Polar residues" evidence="2">
    <location>
        <begin position="2906"/>
        <end position="2915"/>
    </location>
</feature>
<feature type="compositionally biased region" description="Basic residues" evidence="2">
    <location>
        <begin position="2885"/>
        <end position="2904"/>
    </location>
</feature>
<accession>A0AAE0ZVZ6</accession>
<feature type="region of interest" description="Disordered" evidence="2">
    <location>
        <begin position="111"/>
        <end position="137"/>
    </location>
</feature>
<protein>
    <recommendedName>
        <fullName evidence="3">K Homology domain-containing protein</fullName>
    </recommendedName>
</protein>
<dbReference type="SUPFAM" id="SSF54791">
    <property type="entry name" value="Eukaryotic type KH-domain (KH-domain type I)"/>
    <property type="match status" value="1"/>
</dbReference>
<feature type="region of interest" description="Disordered" evidence="2">
    <location>
        <begin position="2715"/>
        <end position="2760"/>
    </location>
</feature>
<sequence>MSGRESIVTEQVVDVPDHIVGRLVAKNGPSLERVTRLSGAEIKLESSADQIGGSRTFCLISGYSEKVEMAKKLLKAAFLNTEWFQEEVHDSTMDKRTINKVQDVPEVGKMSLHGSRKKEEKADGVHQDRFKKIESSPSRKESISTALQLEFMQYPSSPPPLPLKRPEDQMWADEYCWAWAFNGEDGQIDWGPDAHQAGVDHEREYLNLWMGTILTDEGIVFEDKKNASCIGEKCIQMSYDKQAMDNDLDRKFADSIENPSSLKPSDVHGTLQFRTLQRPKSSYDIDSDNKISESNQIVYCTPGKDKESNLGLISSADSIDVDFLPENKWDSASDLSLGSAIGEISDLSNRNTSILSTSDDTGMFLSTSTIHSDHMTASSDGLSLLETTSFANTTCGNHGERFGSQYNGPNKFYYDSLIEGKLADSSTQENFYKTTLLFQCYKNVASSSVDDGSTEMIKNAVSQPTSPSQSVSSSVDDLSQISTEPIDKIFRLKYRRGNGRSTRYHSNPEDTKHVLNDLRSNRNDHRFLHEDTVSSSVDDLTFDPPPLSISCSDDEFFKSVSNHSDLKEEDIFSALSSSVDYLSSFGMNRHSGFCNQRLYNVITSDSSVDTTFQQDFLDGDPVDPYELKNSQRRFYINQPNADSDGNETNKRLIIYSSLKETAREDKKIAWSKTERAETDRSQDKISIDDNIYHVFPFQFKEESFEKKLESSICHERSTIGDHASNQINVTSLELCESEEMPRGQTSNDKTFPSKEDVNCEVKAHMKLCDYSLTPPIRQGSSSLREDVLNSCGMRNRSGLMFQTKAPHTNVKSKSSRASGTGEENQILIMSNEEYISSCLFQPRDPIFHNVRDSPVSDGNSSPGLHKLASVTRGYEQDVKCDNEALKSKKKQQHLVVPLILDLKTHPVIVCNTALVVQSRSKRCVINLACEWIEREVAEITIATIHNIRQYHTNTIYLDHSIETKEKLILDDQTLNVHFPGIPKLCRNAEINTALLPCESLAARCIKPMQKGDFIEIKNVTHLPSEDISFADIHENSYTKEIEKYMPTGQMESGVKLSAILINSAQSDTAVNEKTTPQKSEKCYHLPMFENYNSADSSRAMSKIEKYKMPLTEQLDSLHGQKVSDFKSANDKTYYDSVLSCAIETPIWLVTCSEFIDCLEIPTQSHDHILNRPLTPETILDSEVLPTSYSLQEVSRTLTTFSESFDQENEIELGSDNLAFEMLDYTLEEHEDDKTFLSLSYASQNYQTFEDKKFEKRKDTEDYLSSEEESEENCPNKKENTTKMSKPKIKNISNLKADNVTMRVYDGSDACRTSHPLMFDKIRNAEFVNQPEDAHSHKWEKFESCLAGVSVGLNETLQMYDWFDSLDVYRKKIRRDVQMVLNISEEVYKPSLIEIDGGTLEPSTTCYSPGFDQCVFIDKVAAADFTVNEEPFIKKDISEEMDNETCDMFCTISDPIESEQTIDFTSASLERPPSPEAIDDEVIKPILEKNVKELGLCKGEPGEMVDFFNSFSIENEIEFSEDTPYCEGEMKVNTQGSRDFSTLADDDVSEQGFKEESNAESVEAENRLKYEMPLATENLSLEMDPKLIKETKTTSSDTCRSSLILTLGEINITENVIHHEDEDNPKDDDLESCLAGASVGLNETLQMYDWFDSLDVHRKNIRSDVHMGSNISEEVYYKPSLIEIDASTLEPSTTCYSQGFDQCVFINKVAAADFTVHEEPFIKKDISEEMDNETYDMFCTISDPIESKQTIDFTSASLERPPSPEAIDDEVIKPILEKNVKELGLCKGEPGEMVDFFNSFSIENEIEFSEETQYYEEGRKVTTQDSQDLKTLSEDKFFEQGYKGEINGGIEESENGIKYHFGTQGFSSKTYQKLRKIETNDICNSFEPLQLGENRNIEIIMDHQDEHTHQNEDFESCLAGVSAIESISISPTGLSSRPENPSLLVDLFNEIKDINDKQASTAFLPNCEESFDLQAEVEFGMFDSLSESNKADSPEANIAYLAMMKCCISEPFETSKTEIHEVKAETHAFRGQPEEIEDPGVRNKKDDNRVVKTLEELTTQIEAPEDADYAARLAEVYSLMANFAYRISTDFELCHMDVINAINNLVEKIAHELQEGTLTSADVAQCISNLTCEQPSYLSCVDLQNGSFDREGNLCGSMLHTKEESFIRNDLTAPSSSSIEAEIARERMEQEIYGILDEIMALLSIASNKKFLGKCGSHCEEEAYLDNEDGKKNQIKTIKRKPLPTCLVKTPIADPFIEDKDCADHEFNAEVERNEQNLKTEISNNQTGYSVFSRCYKEEIFQNENDPDCEVKNSESEIFFRLETLYYLDKEGSASQKTHLHEKSEERGFVSEQQQITKIYKGTRETGYDDSVLLRKEKQHEEEKRHRKKEDQEQEGPSQFEEHQQEEYITKKINDIGQSQCQISRAESKVVADQNRNNDFYKIVVYKKGQIPKQRKRNKSLEENETQIEKKQPTVIMAKEMMKGEKVSVQYLSQVSLTTTSQEDMLKPCKITCERSLFPWEMSLSQEEMQISFEEYQMDEVAENIVNQVLASQDQKRLRSDLVQCHDQNSTFSHPLENVFERESRLWCNTSVQEIVEKTSRPCDEDKEAHSATVEILSSSKNMPSKTELSKDYAYSVVECDNASIEIVLDETTLLQKVEIGDFNPKHAFQVKTNENSKECEKSQSLLEERKEETLKYVGYSSGNKAYGTNMLQKDSRINAREDKDEKSSCEDGDSDKVDSDDYSNSSEEYDSESDFVTPQHQERLCDEVACAMSQEIVLMAEVEVAMEDATNSKLSPVSPSIERQYVSGSAWNESFISEDAETHTSRTDTQHTQESKKISKSKVRRLQRKKLRQFLRDNADYEAPKAKCGSDEDAVEQAQTELGLKRKKKRKKKKKRASQQKQKQRGSITTVTPSMLSGKKNKTMDLKQFYLRADERPKALQPGEKSMLDNKNNYYQRLKKKKPEAFGYVYEDAVKSDKQRVLENCQCKRVKRPTCIFNTKVPRIKMGARTDSVLCNNSKCLVEQSCTGACEDVDGNISHLLSLTGTNKERSRSRSKSPAPPSLRRLTGQSPRRKPRNNILEIPKLNKIKSVFQL</sequence>
<dbReference type="SMART" id="SM00322">
    <property type="entry name" value="KH"/>
    <property type="match status" value="1"/>
</dbReference>
<dbReference type="Gene3D" id="3.30.1370.10">
    <property type="entry name" value="K Homology domain, type 1"/>
    <property type="match status" value="1"/>
</dbReference>
<proteinExistence type="predicted"/>
<feature type="region of interest" description="Disordered" evidence="2">
    <location>
        <begin position="2879"/>
        <end position="2921"/>
    </location>
</feature>
<evidence type="ECO:0000259" key="3">
    <source>
        <dbReference type="SMART" id="SM00322"/>
    </source>
</evidence>
<feature type="region of interest" description="Disordered" evidence="2">
    <location>
        <begin position="2818"/>
        <end position="2844"/>
    </location>
</feature>
<evidence type="ECO:0000256" key="1">
    <source>
        <dbReference type="PROSITE-ProRule" id="PRU00117"/>
    </source>
</evidence>
<comment type="caution">
    <text evidence="4">The sequence shown here is derived from an EMBL/GenBank/DDBJ whole genome shotgun (WGS) entry which is preliminary data.</text>
</comment>
<feature type="region of interest" description="Disordered" evidence="2">
    <location>
        <begin position="2369"/>
        <end position="2402"/>
    </location>
</feature>
<dbReference type="InterPro" id="IPR036612">
    <property type="entry name" value="KH_dom_type_1_sf"/>
</dbReference>
<evidence type="ECO:0000313" key="5">
    <source>
        <dbReference type="Proteomes" id="UP001283361"/>
    </source>
</evidence>
<feature type="region of interest" description="Disordered" evidence="2">
    <location>
        <begin position="1259"/>
        <end position="1284"/>
    </location>
</feature>
<keyword evidence="1" id="KW-0694">RNA-binding</keyword>
<dbReference type="PROSITE" id="PS50084">
    <property type="entry name" value="KH_TYPE_1"/>
    <property type="match status" value="1"/>
</dbReference>
<dbReference type="EMBL" id="JAWDGP010003292">
    <property type="protein sequence ID" value="KAK3775647.1"/>
    <property type="molecule type" value="Genomic_DNA"/>
</dbReference>
<dbReference type="Proteomes" id="UP001283361">
    <property type="component" value="Unassembled WGS sequence"/>
</dbReference>
<feature type="compositionally biased region" description="Basic and acidic residues" evidence="2">
    <location>
        <begin position="2715"/>
        <end position="2739"/>
    </location>
</feature>
<feature type="compositionally biased region" description="Basic and acidic residues" evidence="2">
    <location>
        <begin position="2369"/>
        <end position="2383"/>
    </location>
</feature>
<feature type="compositionally biased region" description="Basic and acidic residues" evidence="2">
    <location>
        <begin position="117"/>
        <end position="137"/>
    </location>
</feature>
<feature type="region of interest" description="Disordered" evidence="2">
    <location>
        <begin position="3044"/>
        <end position="3077"/>
    </location>
</feature>
<reference evidence="4" key="1">
    <citation type="journal article" date="2023" name="G3 (Bethesda)">
        <title>A reference genome for the long-term kleptoplast-retaining sea slug Elysia crispata morphotype clarki.</title>
        <authorList>
            <person name="Eastman K.E."/>
            <person name="Pendleton A.L."/>
            <person name="Shaikh M.A."/>
            <person name="Suttiyut T."/>
            <person name="Ogas R."/>
            <person name="Tomko P."/>
            <person name="Gavelis G."/>
            <person name="Widhalm J.R."/>
            <person name="Wisecaver J.H."/>
        </authorList>
    </citation>
    <scope>NUCLEOTIDE SEQUENCE</scope>
    <source>
        <strain evidence="4">ECLA1</strain>
    </source>
</reference>
<dbReference type="InterPro" id="IPR004087">
    <property type="entry name" value="KH_dom"/>
</dbReference>
<dbReference type="GO" id="GO:0003723">
    <property type="term" value="F:RNA binding"/>
    <property type="evidence" value="ECO:0007669"/>
    <property type="project" value="UniProtKB-UniRule"/>
</dbReference>
<evidence type="ECO:0000256" key="2">
    <source>
        <dbReference type="SAM" id="MobiDB-lite"/>
    </source>
</evidence>
<keyword evidence="5" id="KW-1185">Reference proteome</keyword>
<dbReference type="Pfam" id="PF00013">
    <property type="entry name" value="KH_1"/>
    <property type="match status" value="1"/>
</dbReference>
<gene>
    <name evidence="4" type="ORF">RRG08_049828</name>
</gene>
<evidence type="ECO:0000313" key="4">
    <source>
        <dbReference type="EMBL" id="KAK3775647.1"/>
    </source>
</evidence>